<dbReference type="Gene3D" id="2.160.10.10">
    <property type="entry name" value="Hexapeptide repeat proteins"/>
    <property type="match status" value="1"/>
</dbReference>
<evidence type="ECO:0000256" key="1">
    <source>
        <dbReference type="ARBA" id="ARBA00022679"/>
    </source>
</evidence>
<dbReference type="Pfam" id="PF00132">
    <property type="entry name" value="Hexapep"/>
    <property type="match status" value="1"/>
</dbReference>
<dbReference type="EMBL" id="HBFC01009119">
    <property type="protein sequence ID" value="CAD8702596.1"/>
    <property type="molecule type" value="Transcribed_RNA"/>
</dbReference>
<keyword evidence="1" id="KW-0808">Transferase</keyword>
<name>A0A6U3FAH6_9CHLO</name>
<dbReference type="InterPro" id="IPR047324">
    <property type="entry name" value="LbH_gamma_CA-like"/>
</dbReference>
<dbReference type="PANTHER" id="PTHR13061:SF50">
    <property type="entry name" value="GAMMA CARBONIC ANHYDRASE 1, MITOCHONDRIAL"/>
    <property type="match status" value="1"/>
</dbReference>
<proteinExistence type="inferred from homology"/>
<comment type="similarity">
    <text evidence="2">Belongs to the gamma-class carbonic anhydrase family.</text>
</comment>
<evidence type="ECO:0000313" key="4">
    <source>
        <dbReference type="EMBL" id="CAD8702595.1"/>
    </source>
</evidence>
<sequence length="256" mass="27289">MAGARIMFTVGTAFRETGQILDRLGCHMQGTNIFREAISKHRTVLGIYDKVPKLPTLGFIAPSASVMGNVTIGEGSSIWYGAVIRADVDAITIGKMTNIQDNTVIHVAKTNVGGRAAPTTIGDRVTVGHNAILHACTIHDDAFIGMGATVMDGAVVEKGAMVAAGALVTPGVTVPTGQVWAGAPARFMRDMTAEEVAFSRTSAETYAEVGVVHAAEAEKSFEEIEYDKAVREILLYRDPDYDAHLGITRDEVKVQV</sequence>
<dbReference type="InterPro" id="IPR018357">
    <property type="entry name" value="Hexapep_transf_CS"/>
</dbReference>
<dbReference type="AlphaFoldDB" id="A0A6U3FAH6"/>
<comment type="subcellular location">
    <subcellularLocation>
        <location evidence="3">Mitochondrion membrane</location>
        <topology evidence="3">Peripheral membrane protein</topology>
        <orientation evidence="3">Matrix side</orientation>
    </subcellularLocation>
</comment>
<dbReference type="InterPro" id="IPR001451">
    <property type="entry name" value="Hexapep"/>
</dbReference>
<dbReference type="PROSITE" id="PS00101">
    <property type="entry name" value="HEXAPEP_TRANSFERASES"/>
    <property type="match status" value="1"/>
</dbReference>
<dbReference type="PANTHER" id="PTHR13061">
    <property type="entry name" value="DYNACTIN SUBUNIT P25"/>
    <property type="match status" value="1"/>
</dbReference>
<dbReference type="InterPro" id="IPR011004">
    <property type="entry name" value="Trimer_LpxA-like_sf"/>
</dbReference>
<accession>A0A6U3FAH6</accession>
<evidence type="ECO:0000313" key="5">
    <source>
        <dbReference type="EMBL" id="CAD8702596.1"/>
    </source>
</evidence>
<dbReference type="GO" id="GO:0031966">
    <property type="term" value="C:mitochondrial membrane"/>
    <property type="evidence" value="ECO:0007669"/>
    <property type="project" value="UniProtKB-SubCell"/>
</dbReference>
<dbReference type="CDD" id="cd04645">
    <property type="entry name" value="LbH_gamma_CA_like"/>
    <property type="match status" value="1"/>
</dbReference>
<reference evidence="5" key="1">
    <citation type="submission" date="2021-01" db="EMBL/GenBank/DDBJ databases">
        <authorList>
            <person name="Corre E."/>
            <person name="Pelletier E."/>
            <person name="Niang G."/>
            <person name="Scheremetjew M."/>
            <person name="Finn R."/>
            <person name="Kale V."/>
            <person name="Holt S."/>
            <person name="Cochrane G."/>
            <person name="Meng A."/>
            <person name="Brown T."/>
            <person name="Cohen L."/>
        </authorList>
    </citation>
    <scope>NUCLEOTIDE SEQUENCE</scope>
    <source>
        <strain evidence="5">SL-175</strain>
    </source>
</reference>
<protein>
    <recommendedName>
        <fullName evidence="6">Gamma carbonic anhydrase</fullName>
    </recommendedName>
</protein>
<gene>
    <name evidence="4" type="ORF">MANT1106_LOCUS5277</name>
    <name evidence="5" type="ORF">MANT1106_LOCUS5278</name>
</gene>
<dbReference type="EMBL" id="HBFC01009118">
    <property type="protein sequence ID" value="CAD8702595.1"/>
    <property type="molecule type" value="Transcribed_RNA"/>
</dbReference>
<evidence type="ECO:0008006" key="6">
    <source>
        <dbReference type="Google" id="ProtNLM"/>
    </source>
</evidence>
<dbReference type="GO" id="GO:0016740">
    <property type="term" value="F:transferase activity"/>
    <property type="evidence" value="ECO:0007669"/>
    <property type="project" value="UniProtKB-KW"/>
</dbReference>
<evidence type="ECO:0000256" key="3">
    <source>
        <dbReference type="ARBA" id="ARBA00034694"/>
    </source>
</evidence>
<evidence type="ECO:0000256" key="2">
    <source>
        <dbReference type="ARBA" id="ARBA00023595"/>
    </source>
</evidence>
<dbReference type="InterPro" id="IPR050484">
    <property type="entry name" value="Transf_Hexapept/Carb_Anhydrase"/>
</dbReference>
<dbReference type="SUPFAM" id="SSF51161">
    <property type="entry name" value="Trimeric LpxA-like enzymes"/>
    <property type="match status" value="1"/>
</dbReference>
<organism evidence="5">
    <name type="scientific">Mantoniella antarctica</name>
    <dbReference type="NCBI Taxonomy" id="81844"/>
    <lineage>
        <taxon>Eukaryota</taxon>
        <taxon>Viridiplantae</taxon>
        <taxon>Chlorophyta</taxon>
        <taxon>Mamiellophyceae</taxon>
        <taxon>Mamiellales</taxon>
        <taxon>Mamiellaceae</taxon>
        <taxon>Mantoniella</taxon>
    </lineage>
</organism>